<evidence type="ECO:0000313" key="2">
    <source>
        <dbReference type="Proteomes" id="UP000541033"/>
    </source>
</evidence>
<sequence>MMGTDTIDYLRDNARLEREVMVEHHARDGEDPAEFIADMPSVDELVVTALLADGMHASGVAAEHGMARLAGKSSIQDALEHRQNADRLERTMLHEIAMEHPELSTAVWAMLGRLDHN</sequence>
<proteinExistence type="predicted"/>
<dbReference type="EMBL" id="JAAMOX010000001">
    <property type="protein sequence ID" value="NIH53934.1"/>
    <property type="molecule type" value="Genomic_DNA"/>
</dbReference>
<name>A0A7X5TTV7_9MICO</name>
<reference evidence="1 2" key="1">
    <citation type="submission" date="2020-02" db="EMBL/GenBank/DDBJ databases">
        <title>Sequencing the genomes of 1000 actinobacteria strains.</title>
        <authorList>
            <person name="Klenk H.-P."/>
        </authorList>
    </citation>
    <scope>NUCLEOTIDE SEQUENCE [LARGE SCALE GENOMIC DNA]</scope>
    <source>
        <strain evidence="1 2">DSM 27960</strain>
    </source>
</reference>
<evidence type="ECO:0000313" key="1">
    <source>
        <dbReference type="EMBL" id="NIH53934.1"/>
    </source>
</evidence>
<gene>
    <name evidence="1" type="ORF">FHX76_001802</name>
</gene>
<accession>A0A7X5TTV7</accession>
<dbReference type="Proteomes" id="UP000541033">
    <property type="component" value="Unassembled WGS sequence"/>
</dbReference>
<comment type="caution">
    <text evidence="1">The sequence shown here is derived from an EMBL/GenBank/DDBJ whole genome shotgun (WGS) entry which is preliminary data.</text>
</comment>
<dbReference type="AlphaFoldDB" id="A0A7X5TTV7"/>
<protein>
    <submittedName>
        <fullName evidence="1">Uncharacterized protein</fullName>
    </submittedName>
</protein>
<organism evidence="1 2">
    <name type="scientific">Lysinibacter cavernae</name>
    <dbReference type="NCBI Taxonomy" id="1640652"/>
    <lineage>
        <taxon>Bacteria</taxon>
        <taxon>Bacillati</taxon>
        <taxon>Actinomycetota</taxon>
        <taxon>Actinomycetes</taxon>
        <taxon>Micrococcales</taxon>
        <taxon>Microbacteriaceae</taxon>
        <taxon>Lysinibacter</taxon>
    </lineage>
</organism>
<dbReference type="RefSeq" id="WP_243848599.1">
    <property type="nucleotide sequence ID" value="NZ_JAAMOX010000001.1"/>
</dbReference>
<keyword evidence="2" id="KW-1185">Reference proteome</keyword>